<dbReference type="Gene3D" id="3.40.50.300">
    <property type="entry name" value="P-loop containing nucleotide triphosphate hydrolases"/>
    <property type="match status" value="1"/>
</dbReference>
<organism evidence="2 3">
    <name type="scientific">Paraurantiacibacter namhicola</name>
    <dbReference type="NCBI Taxonomy" id="645517"/>
    <lineage>
        <taxon>Bacteria</taxon>
        <taxon>Pseudomonadati</taxon>
        <taxon>Pseudomonadota</taxon>
        <taxon>Alphaproteobacteria</taxon>
        <taxon>Sphingomonadales</taxon>
        <taxon>Erythrobacteraceae</taxon>
        <taxon>Paraurantiacibacter</taxon>
    </lineage>
</organism>
<dbReference type="STRING" id="645517.A6F65_01171"/>
<evidence type="ECO:0000313" key="2">
    <source>
        <dbReference type="EMBL" id="ANU07478.1"/>
    </source>
</evidence>
<dbReference type="Pfam" id="PF07475">
    <property type="entry name" value="Hpr_kinase_C"/>
    <property type="match status" value="1"/>
</dbReference>
<protein>
    <submittedName>
        <fullName evidence="2">HPr kinase/phosphorylase</fullName>
        <ecNumber evidence="2">2.7.11.-</ecNumber>
    </submittedName>
</protein>
<dbReference type="EMBL" id="CP016545">
    <property type="protein sequence ID" value="ANU07478.1"/>
    <property type="molecule type" value="Genomic_DNA"/>
</dbReference>
<evidence type="ECO:0000313" key="3">
    <source>
        <dbReference type="Proteomes" id="UP000092698"/>
    </source>
</evidence>
<proteinExistence type="predicted"/>
<dbReference type="RefSeq" id="WP_067786736.1">
    <property type="nucleotide sequence ID" value="NZ_CP016545.1"/>
</dbReference>
<dbReference type="GO" id="GO:0006109">
    <property type="term" value="P:regulation of carbohydrate metabolic process"/>
    <property type="evidence" value="ECO:0007669"/>
    <property type="project" value="InterPro"/>
</dbReference>
<dbReference type="GO" id="GO:0000155">
    <property type="term" value="F:phosphorelay sensor kinase activity"/>
    <property type="evidence" value="ECO:0007669"/>
    <property type="project" value="InterPro"/>
</dbReference>
<dbReference type="AlphaFoldDB" id="A0A1C7D7P8"/>
<dbReference type="GO" id="GO:0005524">
    <property type="term" value="F:ATP binding"/>
    <property type="evidence" value="ECO:0007669"/>
    <property type="project" value="InterPro"/>
</dbReference>
<dbReference type="PATRIC" id="fig|645517.4.peg.1164"/>
<dbReference type="KEGG" id="anh:A6F65_01171"/>
<dbReference type="Proteomes" id="UP000092698">
    <property type="component" value="Chromosome"/>
</dbReference>
<dbReference type="SUPFAM" id="SSF53795">
    <property type="entry name" value="PEP carboxykinase-like"/>
    <property type="match status" value="1"/>
</dbReference>
<reference evidence="2 3" key="1">
    <citation type="submission" date="2016-07" db="EMBL/GenBank/DDBJ databases">
        <title>Complete genome sequence of Altererythrobacter namhicola JCM 16345T, containing esterase-encoding genes.</title>
        <authorList>
            <person name="Cheng H."/>
            <person name="Wu Y.-H."/>
            <person name="Jian S.-L."/>
            <person name="Huo Y.-Y."/>
            <person name="Wang C.-S."/>
            <person name="Xu X.-W."/>
        </authorList>
    </citation>
    <scope>NUCLEOTIDE SEQUENCE [LARGE SCALE GENOMIC DNA]</scope>
    <source>
        <strain evidence="2 3">JCM 16345</strain>
    </source>
</reference>
<accession>A0A1C7D7P8</accession>
<evidence type="ECO:0000259" key="1">
    <source>
        <dbReference type="Pfam" id="PF07475"/>
    </source>
</evidence>
<dbReference type="CDD" id="cd01918">
    <property type="entry name" value="HprK_C"/>
    <property type="match status" value="1"/>
</dbReference>
<sequence length="139" mass="14334">MSALLANVTCVSIEGRGLLIEGAPGSGKSSLALALIDRGAVLVGDDGVTVDAENGALLASPPPNIAGKLEIRNVGIIEMPVTQAPVSLVVTLQDDAPRLPDGAGMRRLQGVEIPHIALFAATPHLPLRAEWALRMHGLP</sequence>
<name>A0A1C7D7P8_9SPHN</name>
<keyword evidence="2" id="KW-0418">Kinase</keyword>
<dbReference type="InterPro" id="IPR027417">
    <property type="entry name" value="P-loop_NTPase"/>
</dbReference>
<keyword evidence="3" id="KW-1185">Reference proteome</keyword>
<keyword evidence="2" id="KW-0808">Transferase</keyword>
<dbReference type="InterPro" id="IPR011104">
    <property type="entry name" value="Hpr_kin/Pase_C"/>
</dbReference>
<dbReference type="EC" id="2.7.11.-" evidence="2"/>
<feature type="domain" description="HPr kinase/phosphorylase C-terminal" evidence="1">
    <location>
        <begin position="9"/>
        <end position="79"/>
    </location>
</feature>
<gene>
    <name evidence="2" type="primary">hprK</name>
    <name evidence="2" type="ORF">A6F65_01171</name>
</gene>